<dbReference type="EMBL" id="CP073754">
    <property type="protein sequence ID" value="QWF71140.1"/>
    <property type="molecule type" value="Genomic_DNA"/>
</dbReference>
<dbReference type="RefSeq" id="WP_215582788.1">
    <property type="nucleotide sequence ID" value="NZ_CP073754.1"/>
</dbReference>
<proteinExistence type="predicted"/>
<name>A0A975MNQ5_9GAMM</name>
<dbReference type="AlphaFoldDB" id="A0A975MNQ5"/>
<reference evidence="1" key="1">
    <citation type="submission" date="2021-04" db="EMBL/GenBank/DDBJ databases">
        <title>Draft genome sequence data of methanotrophic Methylovulum sp. strain S1L and Methylomonas sp. strain S2AM isolated from boreal lake water columns.</title>
        <authorList>
            <person name="Rissanen A.J."/>
            <person name="Mangayil R."/>
            <person name="Svenning M.M."/>
            <person name="Khanongnuch R."/>
        </authorList>
    </citation>
    <scope>NUCLEOTIDE SEQUENCE</scope>
    <source>
        <strain evidence="1">S2AM</strain>
    </source>
</reference>
<dbReference type="KEGG" id="mpad:KEF85_01175"/>
<sequence>MVDEAEMGISELGAEFISRCDFFYQAIVSESGWSYVQHHGGPQVL</sequence>
<evidence type="ECO:0000313" key="1">
    <source>
        <dbReference type="EMBL" id="QWF71140.1"/>
    </source>
</evidence>
<keyword evidence="2" id="KW-1185">Reference proteome</keyword>
<organism evidence="1 2">
    <name type="scientific">Methylomonas paludis</name>
    <dbReference type="NCBI Taxonomy" id="1173101"/>
    <lineage>
        <taxon>Bacteria</taxon>
        <taxon>Pseudomonadati</taxon>
        <taxon>Pseudomonadota</taxon>
        <taxon>Gammaproteobacteria</taxon>
        <taxon>Methylococcales</taxon>
        <taxon>Methylococcaceae</taxon>
        <taxon>Methylomonas</taxon>
    </lineage>
</organism>
<accession>A0A975MNQ5</accession>
<protein>
    <submittedName>
        <fullName evidence="1">Uncharacterized protein</fullName>
    </submittedName>
</protein>
<gene>
    <name evidence="1" type="ORF">KEF85_01175</name>
</gene>
<dbReference type="Proteomes" id="UP000676649">
    <property type="component" value="Chromosome"/>
</dbReference>
<evidence type="ECO:0000313" key="2">
    <source>
        <dbReference type="Proteomes" id="UP000676649"/>
    </source>
</evidence>